<keyword evidence="8" id="KW-1185">Reference proteome</keyword>
<keyword evidence="1 5" id="KW-1277">Toxin-antitoxin system</keyword>
<dbReference type="InterPro" id="IPR002716">
    <property type="entry name" value="PIN_dom"/>
</dbReference>
<comment type="cofactor">
    <cofactor evidence="5">
        <name>Mg(2+)</name>
        <dbReference type="ChEBI" id="CHEBI:18420"/>
    </cofactor>
</comment>
<accession>A0ABT7JLC2</accession>
<name>A0ABT7JLC2_9DEIO</name>
<evidence type="ECO:0000256" key="3">
    <source>
        <dbReference type="ARBA" id="ARBA00022723"/>
    </source>
</evidence>
<dbReference type="Gene3D" id="3.40.50.1010">
    <property type="entry name" value="5'-nuclease"/>
    <property type="match status" value="1"/>
</dbReference>
<protein>
    <recommendedName>
        <fullName evidence="5">Ribonuclease VapC</fullName>
        <shortName evidence="5">RNase VapC</shortName>
        <ecNumber evidence="5">3.1.-.-</ecNumber>
    </recommendedName>
    <alternativeName>
        <fullName evidence="5">Toxin VapC</fullName>
    </alternativeName>
</protein>
<keyword evidence="2 5" id="KW-0540">Nuclease</keyword>
<feature type="binding site" evidence="5">
    <location>
        <position position="100"/>
    </location>
    <ligand>
        <name>Mg(2+)</name>
        <dbReference type="ChEBI" id="CHEBI:18420"/>
    </ligand>
</feature>
<evidence type="ECO:0000256" key="5">
    <source>
        <dbReference type="HAMAP-Rule" id="MF_00265"/>
    </source>
</evidence>
<gene>
    <name evidence="5" type="primary">vapC</name>
    <name evidence="7" type="ORF">QOL99_17130</name>
</gene>
<dbReference type="InterPro" id="IPR022907">
    <property type="entry name" value="VapC_family"/>
</dbReference>
<comment type="similarity">
    <text evidence="5">Belongs to the PINc/VapC protein family.</text>
</comment>
<dbReference type="Pfam" id="PF01850">
    <property type="entry name" value="PIN"/>
    <property type="match status" value="1"/>
</dbReference>
<evidence type="ECO:0000313" key="7">
    <source>
        <dbReference type="EMBL" id="MDL2345855.1"/>
    </source>
</evidence>
<keyword evidence="3 5" id="KW-0479">Metal-binding</keyword>
<dbReference type="EC" id="3.1.-.-" evidence="5"/>
<dbReference type="EMBL" id="JASNGB010000329">
    <property type="protein sequence ID" value="MDL2345855.1"/>
    <property type="molecule type" value="Genomic_DNA"/>
</dbReference>
<feature type="binding site" evidence="5">
    <location>
        <position position="5"/>
    </location>
    <ligand>
        <name>Mg(2+)</name>
        <dbReference type="ChEBI" id="CHEBI:18420"/>
    </ligand>
</feature>
<comment type="caution">
    <text evidence="7">The sequence shown here is derived from an EMBL/GenBank/DDBJ whole genome shotgun (WGS) entry which is preliminary data.</text>
</comment>
<dbReference type="HAMAP" id="MF_00265">
    <property type="entry name" value="VapC_Nob1"/>
    <property type="match status" value="1"/>
</dbReference>
<evidence type="ECO:0000256" key="4">
    <source>
        <dbReference type="ARBA" id="ARBA00022801"/>
    </source>
</evidence>
<organism evidence="7 8">
    <name type="scientific">Deinococcus rhizophilus</name>
    <dbReference type="NCBI Taxonomy" id="3049544"/>
    <lineage>
        <taxon>Bacteria</taxon>
        <taxon>Thermotogati</taxon>
        <taxon>Deinococcota</taxon>
        <taxon>Deinococci</taxon>
        <taxon>Deinococcales</taxon>
        <taxon>Deinococcaceae</taxon>
        <taxon>Deinococcus</taxon>
    </lineage>
</organism>
<feature type="domain" description="PIN" evidence="6">
    <location>
        <begin position="3"/>
        <end position="126"/>
    </location>
</feature>
<dbReference type="Proteomes" id="UP001302059">
    <property type="component" value="Unassembled WGS sequence"/>
</dbReference>
<dbReference type="SUPFAM" id="SSF88723">
    <property type="entry name" value="PIN domain-like"/>
    <property type="match status" value="1"/>
</dbReference>
<dbReference type="RefSeq" id="WP_285525604.1">
    <property type="nucleotide sequence ID" value="NZ_JASNGB010000329.1"/>
</dbReference>
<comment type="function">
    <text evidence="5">Toxic component of a toxin-antitoxin (TA) system. An RNase.</text>
</comment>
<keyword evidence="4 5" id="KW-0378">Hydrolase</keyword>
<proteinExistence type="inferred from homology"/>
<evidence type="ECO:0000256" key="1">
    <source>
        <dbReference type="ARBA" id="ARBA00022649"/>
    </source>
</evidence>
<evidence type="ECO:0000313" key="8">
    <source>
        <dbReference type="Proteomes" id="UP001302059"/>
    </source>
</evidence>
<evidence type="ECO:0000256" key="2">
    <source>
        <dbReference type="ARBA" id="ARBA00022722"/>
    </source>
</evidence>
<keyword evidence="5" id="KW-0800">Toxin</keyword>
<keyword evidence="5" id="KW-0460">Magnesium</keyword>
<reference evidence="7 8" key="1">
    <citation type="submission" date="2023-05" db="EMBL/GenBank/DDBJ databases">
        <authorList>
            <person name="Gao F."/>
        </authorList>
    </citation>
    <scope>NUCLEOTIDE SEQUENCE [LARGE SCALE GENOMIC DNA]</scope>
    <source>
        <strain evidence="7 8">MIMF12</strain>
    </source>
</reference>
<evidence type="ECO:0000259" key="6">
    <source>
        <dbReference type="Pfam" id="PF01850"/>
    </source>
</evidence>
<dbReference type="InterPro" id="IPR029060">
    <property type="entry name" value="PIN-like_dom_sf"/>
</dbReference>
<sequence>MTVFDTSAIVAAHARAHPRFTWADEQIQAARQPALCAHSLAETYAVLTGHPKLRYSPAQVRQVLARLAETWTVLPLEAGDYLAAVTRCQDLGLQGGAVYDTLIAQAALRSGAGALVTLNAKHFVRLGEDVSRIVVTPED</sequence>